<evidence type="ECO:0000256" key="1">
    <source>
        <dbReference type="SAM" id="Coils"/>
    </source>
</evidence>
<name>A0A1Q9ELE5_SYMMI</name>
<protein>
    <submittedName>
        <fullName evidence="4">Uncharacterized protein</fullName>
    </submittedName>
</protein>
<keyword evidence="3" id="KW-0472">Membrane</keyword>
<reference evidence="4 5" key="1">
    <citation type="submission" date="2016-02" db="EMBL/GenBank/DDBJ databases">
        <title>Genome analysis of coral dinoflagellate symbionts highlights evolutionary adaptations to a symbiotic lifestyle.</title>
        <authorList>
            <person name="Aranda M."/>
            <person name="Li Y."/>
            <person name="Liew Y.J."/>
            <person name="Baumgarten S."/>
            <person name="Simakov O."/>
            <person name="Wilson M."/>
            <person name="Piel J."/>
            <person name="Ashoor H."/>
            <person name="Bougouffa S."/>
            <person name="Bajic V.B."/>
            <person name="Ryu T."/>
            <person name="Ravasi T."/>
            <person name="Bayer T."/>
            <person name="Micklem G."/>
            <person name="Kim H."/>
            <person name="Bhak J."/>
            <person name="Lajeunesse T.C."/>
            <person name="Voolstra C.R."/>
        </authorList>
    </citation>
    <scope>NUCLEOTIDE SEQUENCE [LARGE SCALE GENOMIC DNA]</scope>
    <source>
        <strain evidence="4 5">CCMP2467</strain>
    </source>
</reference>
<feature type="compositionally biased region" description="Acidic residues" evidence="2">
    <location>
        <begin position="635"/>
        <end position="646"/>
    </location>
</feature>
<dbReference type="OrthoDB" id="10523300at2759"/>
<feature type="transmembrane region" description="Helical" evidence="3">
    <location>
        <begin position="331"/>
        <end position="351"/>
    </location>
</feature>
<feature type="transmembrane region" description="Helical" evidence="3">
    <location>
        <begin position="451"/>
        <end position="473"/>
    </location>
</feature>
<feature type="transmembrane region" description="Helical" evidence="3">
    <location>
        <begin position="293"/>
        <end position="311"/>
    </location>
</feature>
<keyword evidence="3" id="KW-1133">Transmembrane helix</keyword>
<evidence type="ECO:0000313" key="4">
    <source>
        <dbReference type="EMBL" id="OLQ08208.1"/>
    </source>
</evidence>
<keyword evidence="3" id="KW-0812">Transmembrane</keyword>
<feature type="compositionally biased region" description="Gly residues" evidence="2">
    <location>
        <begin position="647"/>
        <end position="660"/>
    </location>
</feature>
<keyword evidence="5" id="KW-1185">Reference proteome</keyword>
<feature type="coiled-coil region" evidence="1">
    <location>
        <begin position="513"/>
        <end position="554"/>
    </location>
</feature>
<evidence type="ECO:0000313" key="5">
    <source>
        <dbReference type="Proteomes" id="UP000186817"/>
    </source>
</evidence>
<proteinExistence type="predicted"/>
<sequence>MARRRLSFADFLFSESVAAEDDLWTATSFPSRKPTSYASVVPPYWQEAKDLFGSDALKAQDVEVKERGFLGISLPHAPGWRTALLLGAGAAAAGGAAFFLLQPAPGATTAPTAATAEAAATDPNPDALLQELAQIRADLQGLVGDGPEERQRRAELQERLTTVELQLETVHSEMLAARTLRQLAAADALRRSNGDANSFLRMVYDKVAPAFAQLEALRRVIDLRINAVSTRVPQLISEEVEGATDEIKGLFQSALPLPRFNIAEQLPPMTMLLAGLLAPVQLRLMWGDNLVRLALSGAILSLDVVSLLLAHGTKCMSQGLPVFGTIDALHFWIGVDAFSLFVTAAVSAMVVKKAGATIAEVDAASEISLDTAPGTDPEEAFRANMEKQLLAGAKAIVMYDSLAGSSLNRLPPVLALFDFFWQAGGLFIIFDTPGASCSATFLLDWARGREIIFLVGFVPMIVGVGVAAVRLAVSSPAFSQAVLETAANIDEVCTILVRSFLVRDVTDIAGVKLQVARAEEAKLLRARDKVQAERDAAEAKLTSTQADLDAAVAQVAEQEEVVAMHAPEQEFLTQYRRAVAEAMALSQTAEALRCRIAKHGAEEKEDAAQSPVAAAAGGIQAEATAEVAPAAAGVEVEDLEEQDGDADMGGTGGSARGSAQ</sequence>
<accession>A0A1Q9ELE5</accession>
<feature type="region of interest" description="Disordered" evidence="2">
    <location>
        <begin position="603"/>
        <end position="660"/>
    </location>
</feature>
<gene>
    <name evidence="4" type="ORF">AK812_SmicGene8292</name>
</gene>
<dbReference type="EMBL" id="LSRX01000122">
    <property type="protein sequence ID" value="OLQ08208.1"/>
    <property type="molecule type" value="Genomic_DNA"/>
</dbReference>
<dbReference type="AlphaFoldDB" id="A0A1Q9ELE5"/>
<comment type="caution">
    <text evidence="4">The sequence shown here is derived from an EMBL/GenBank/DDBJ whole genome shotgun (WGS) entry which is preliminary data.</text>
</comment>
<organism evidence="4 5">
    <name type="scientific">Symbiodinium microadriaticum</name>
    <name type="common">Dinoflagellate</name>
    <name type="synonym">Zooxanthella microadriatica</name>
    <dbReference type="NCBI Taxonomy" id="2951"/>
    <lineage>
        <taxon>Eukaryota</taxon>
        <taxon>Sar</taxon>
        <taxon>Alveolata</taxon>
        <taxon>Dinophyceae</taxon>
        <taxon>Suessiales</taxon>
        <taxon>Symbiodiniaceae</taxon>
        <taxon>Symbiodinium</taxon>
    </lineage>
</organism>
<keyword evidence="1" id="KW-0175">Coiled coil</keyword>
<feature type="compositionally biased region" description="Low complexity" evidence="2">
    <location>
        <begin position="608"/>
        <end position="634"/>
    </location>
</feature>
<dbReference type="Proteomes" id="UP000186817">
    <property type="component" value="Unassembled WGS sequence"/>
</dbReference>
<evidence type="ECO:0000256" key="2">
    <source>
        <dbReference type="SAM" id="MobiDB-lite"/>
    </source>
</evidence>
<evidence type="ECO:0000256" key="3">
    <source>
        <dbReference type="SAM" id="Phobius"/>
    </source>
</evidence>